<gene>
    <name evidence="1" type="ORF">DI533_20215</name>
</gene>
<protein>
    <submittedName>
        <fullName evidence="1">Uncharacterized protein</fullName>
    </submittedName>
</protein>
<dbReference type="AlphaFoldDB" id="A0A2W5RWW4"/>
<dbReference type="Proteomes" id="UP000248975">
    <property type="component" value="Unassembled WGS sequence"/>
</dbReference>
<proteinExistence type="predicted"/>
<evidence type="ECO:0000313" key="1">
    <source>
        <dbReference type="EMBL" id="PZQ95178.1"/>
    </source>
</evidence>
<reference evidence="1 2" key="1">
    <citation type="submission" date="2017-08" db="EMBL/GenBank/DDBJ databases">
        <title>Infants hospitalized years apart are colonized by the same room-sourced microbial strains.</title>
        <authorList>
            <person name="Brooks B."/>
            <person name="Olm M.R."/>
            <person name="Firek B.A."/>
            <person name="Baker R."/>
            <person name="Thomas B.C."/>
            <person name="Morowitz M.J."/>
            <person name="Banfield J.F."/>
        </authorList>
    </citation>
    <scope>NUCLEOTIDE SEQUENCE [LARGE SCALE GENOMIC DNA]</scope>
    <source>
        <strain evidence="1">S2_003_000_R2_11</strain>
    </source>
</reference>
<accession>A0A2W5RWW4</accession>
<sequence length="74" mass="8157">MTIQRDGREMQIECDSCPATTDMFSKTDFTAMVACAKSDGWQIAPDHNAEGGYSHTCPDCKGESRLQRARDLLG</sequence>
<name>A0A2W5RWW4_CERSP</name>
<evidence type="ECO:0000313" key="2">
    <source>
        <dbReference type="Proteomes" id="UP000248975"/>
    </source>
</evidence>
<dbReference type="EMBL" id="QFQS01000009">
    <property type="protein sequence ID" value="PZQ95178.1"/>
    <property type="molecule type" value="Genomic_DNA"/>
</dbReference>
<comment type="caution">
    <text evidence="1">The sequence shown here is derived from an EMBL/GenBank/DDBJ whole genome shotgun (WGS) entry which is preliminary data.</text>
</comment>
<organism evidence="1 2">
    <name type="scientific">Cereibacter sphaeroides</name>
    <name type="common">Rhodobacter sphaeroides</name>
    <dbReference type="NCBI Taxonomy" id="1063"/>
    <lineage>
        <taxon>Bacteria</taxon>
        <taxon>Pseudomonadati</taxon>
        <taxon>Pseudomonadota</taxon>
        <taxon>Alphaproteobacteria</taxon>
        <taxon>Rhodobacterales</taxon>
        <taxon>Paracoccaceae</taxon>
        <taxon>Cereibacter</taxon>
    </lineage>
</organism>